<dbReference type="OrthoDB" id="361760at2"/>
<sequence length="69" mass="8428">MIDYDYNKLAKMDFFKIKGKHKSMPMSERASIFMPFNALEGYKEKLRQAEREHAKQFEQEERIYKYGKK</sequence>
<dbReference type="Proteomes" id="UP000078520">
    <property type="component" value="Unassembled WGS sequence"/>
</dbReference>
<name>A0A179CDM7_9LACO</name>
<gene>
    <name evidence="1" type="ORF">A3O14_01830</name>
</gene>
<dbReference type="AlphaFoldDB" id="A0A179CDM7"/>
<evidence type="ECO:0000313" key="1">
    <source>
        <dbReference type="EMBL" id="OAQ09053.1"/>
    </source>
</evidence>
<comment type="caution">
    <text evidence="1">The sequence shown here is derived from an EMBL/GenBank/DDBJ whole genome shotgun (WGS) entry which is preliminary data.</text>
</comment>
<accession>A0A179CDM7</accession>
<organism evidence="1 2">
    <name type="scientific">Ligilactobacillus aviarius</name>
    <dbReference type="NCBI Taxonomy" id="1606"/>
    <lineage>
        <taxon>Bacteria</taxon>
        <taxon>Bacillati</taxon>
        <taxon>Bacillota</taxon>
        <taxon>Bacilli</taxon>
        <taxon>Lactobacillales</taxon>
        <taxon>Lactobacillaceae</taxon>
        <taxon>Ligilactobacillus</taxon>
    </lineage>
</organism>
<dbReference type="EMBL" id="LVKI01000003">
    <property type="protein sequence ID" value="OAQ09053.1"/>
    <property type="molecule type" value="Genomic_DNA"/>
</dbReference>
<reference evidence="2" key="1">
    <citation type="submission" date="2016-03" db="EMBL/GenBank/DDBJ databases">
        <authorList>
            <person name="Johnson T.J."/>
            <person name="Youmans B."/>
            <person name="Case K."/>
            <person name="Noll S."/>
        </authorList>
    </citation>
    <scope>NUCLEOTIDE SEQUENCE [LARGE SCALE GENOMIC DNA]</scope>
    <source>
        <strain evidence="2">UMNLAv8</strain>
    </source>
</reference>
<evidence type="ECO:0000313" key="2">
    <source>
        <dbReference type="Proteomes" id="UP000078520"/>
    </source>
</evidence>
<protein>
    <submittedName>
        <fullName evidence="1">Uncharacterized protein</fullName>
    </submittedName>
</protein>
<dbReference type="RefSeq" id="WP_064208358.1">
    <property type="nucleotide sequence ID" value="NZ_LVKC01000011.1"/>
</dbReference>
<proteinExistence type="predicted"/>